<dbReference type="EMBL" id="DYZF01000073">
    <property type="protein sequence ID" value="HJE50969.1"/>
    <property type="molecule type" value="Genomic_DNA"/>
</dbReference>
<comment type="caution">
    <text evidence="5">The sequence shown here is derived from an EMBL/GenBank/DDBJ whole genome shotgun (WGS) entry which is preliminary data.</text>
</comment>
<dbReference type="PANTHER" id="PTHR43280:SF28">
    <property type="entry name" value="HTH-TYPE TRANSCRIPTIONAL ACTIVATOR RHAS"/>
    <property type="match status" value="1"/>
</dbReference>
<keyword evidence="2" id="KW-0238">DNA-binding</keyword>
<organism evidence="5 6">
    <name type="scientific">Tessaracoccus flavescens</name>
    <dbReference type="NCBI Taxonomy" id="399497"/>
    <lineage>
        <taxon>Bacteria</taxon>
        <taxon>Bacillati</taxon>
        <taxon>Actinomycetota</taxon>
        <taxon>Actinomycetes</taxon>
        <taxon>Propionibacteriales</taxon>
        <taxon>Propionibacteriaceae</taxon>
        <taxon>Tessaracoccus</taxon>
    </lineage>
</organism>
<dbReference type="AlphaFoldDB" id="A0A921EMK5"/>
<dbReference type="SUPFAM" id="SSF46689">
    <property type="entry name" value="Homeodomain-like"/>
    <property type="match status" value="2"/>
</dbReference>
<dbReference type="SMART" id="SM00342">
    <property type="entry name" value="HTH_ARAC"/>
    <property type="match status" value="1"/>
</dbReference>
<dbReference type="InterPro" id="IPR009057">
    <property type="entry name" value="Homeodomain-like_sf"/>
</dbReference>
<gene>
    <name evidence="5" type="ORF">K8V15_03155</name>
</gene>
<dbReference type="GO" id="GO:0043565">
    <property type="term" value="F:sequence-specific DNA binding"/>
    <property type="evidence" value="ECO:0007669"/>
    <property type="project" value="InterPro"/>
</dbReference>
<dbReference type="InterPro" id="IPR018060">
    <property type="entry name" value="HTH_AraC"/>
</dbReference>
<evidence type="ECO:0000256" key="3">
    <source>
        <dbReference type="ARBA" id="ARBA00023163"/>
    </source>
</evidence>
<evidence type="ECO:0000256" key="2">
    <source>
        <dbReference type="ARBA" id="ARBA00023125"/>
    </source>
</evidence>
<evidence type="ECO:0000259" key="4">
    <source>
        <dbReference type="PROSITE" id="PS01124"/>
    </source>
</evidence>
<accession>A0A921EMK5</accession>
<dbReference type="PANTHER" id="PTHR43280">
    <property type="entry name" value="ARAC-FAMILY TRANSCRIPTIONAL REGULATOR"/>
    <property type="match status" value="1"/>
</dbReference>
<dbReference type="Gene3D" id="1.10.10.60">
    <property type="entry name" value="Homeodomain-like"/>
    <property type="match status" value="2"/>
</dbReference>
<name>A0A921EMK5_9ACTN</name>
<evidence type="ECO:0000313" key="5">
    <source>
        <dbReference type="EMBL" id="HJE50969.1"/>
    </source>
</evidence>
<proteinExistence type="predicted"/>
<keyword evidence="3" id="KW-0804">Transcription</keyword>
<feature type="domain" description="HTH araC/xylS-type" evidence="4">
    <location>
        <begin position="320"/>
        <end position="422"/>
    </location>
</feature>
<dbReference type="GO" id="GO:0003700">
    <property type="term" value="F:DNA-binding transcription factor activity"/>
    <property type="evidence" value="ECO:0007669"/>
    <property type="project" value="InterPro"/>
</dbReference>
<dbReference type="Proteomes" id="UP000712713">
    <property type="component" value="Unassembled WGS sequence"/>
</dbReference>
<evidence type="ECO:0000256" key="1">
    <source>
        <dbReference type="ARBA" id="ARBA00023015"/>
    </source>
</evidence>
<dbReference type="PROSITE" id="PS01124">
    <property type="entry name" value="HTH_ARAC_FAMILY_2"/>
    <property type="match status" value="1"/>
</dbReference>
<reference evidence="5" key="2">
    <citation type="submission" date="2021-09" db="EMBL/GenBank/DDBJ databases">
        <authorList>
            <person name="Gilroy R."/>
        </authorList>
    </citation>
    <scope>NUCLEOTIDE SEQUENCE</scope>
    <source>
        <strain evidence="5">ChiGjej3B3-7470</strain>
    </source>
</reference>
<dbReference type="Pfam" id="PF10114">
    <property type="entry name" value="PocR"/>
    <property type="match status" value="1"/>
</dbReference>
<keyword evidence="1" id="KW-0805">Transcription regulation</keyword>
<dbReference type="InterPro" id="IPR018771">
    <property type="entry name" value="PocR_dom"/>
</dbReference>
<dbReference type="Pfam" id="PF12833">
    <property type="entry name" value="HTH_18"/>
    <property type="match status" value="1"/>
</dbReference>
<sequence length="427" mass="47670">MLGTPGMGPDLRELVDLDRLQEIQDNFAAETGLAMITVDSTGSPVSQASQFSQLCQILRRDPKVRQLCFSCDAHGGFQSAIEGRPVIYQCHAGLVDFSVAITRGSQYLGAVMAGQVLLDKNQNRLNQMMIGVADQSHAEEAKALAKELRVVALDELHHAAEAVVRLANDTLLGHDSRQLLRATAGPYLGRMASSTPRKTEAPPLVPVETPTTCVDPAEIVENLHSRNLAGNLELVGAYLDWLIPRWSMKIPREHLVELEDVLIGIATSEGMQYGRDMTIEVMSKRKGRRTSMNRYEAQVHAERLLIVLHDLVEPKLALNERSISTLLNEIEKDPTAYLSVQKAASYLAWSESHFARQFKQQTNQSFIAYVTGKRLDRAKLMLAHTTKPVLRIANELDFQPLNYFSRTFKKHTGQTPTEYRQRLETSA</sequence>
<protein>
    <submittedName>
        <fullName evidence="5">PocR ligand-binding domain-containing protein</fullName>
    </submittedName>
</protein>
<reference evidence="5" key="1">
    <citation type="journal article" date="2021" name="PeerJ">
        <title>Extensive microbial diversity within the chicken gut microbiome revealed by metagenomics and culture.</title>
        <authorList>
            <person name="Gilroy R."/>
            <person name="Ravi A."/>
            <person name="Getino M."/>
            <person name="Pursley I."/>
            <person name="Horton D.L."/>
            <person name="Alikhan N.F."/>
            <person name="Baker D."/>
            <person name="Gharbi K."/>
            <person name="Hall N."/>
            <person name="Watson M."/>
            <person name="Adriaenssens E.M."/>
            <person name="Foster-Nyarko E."/>
            <person name="Jarju S."/>
            <person name="Secka A."/>
            <person name="Antonio M."/>
            <person name="Oren A."/>
            <person name="Chaudhuri R.R."/>
            <person name="La Ragione R."/>
            <person name="Hildebrand F."/>
            <person name="Pallen M.J."/>
        </authorList>
    </citation>
    <scope>NUCLEOTIDE SEQUENCE</scope>
    <source>
        <strain evidence="5">ChiGjej3B3-7470</strain>
    </source>
</reference>
<evidence type="ECO:0000313" key="6">
    <source>
        <dbReference type="Proteomes" id="UP000712713"/>
    </source>
</evidence>